<name>A0A1G8YJE6_ANEMI</name>
<evidence type="ECO:0000313" key="3">
    <source>
        <dbReference type="Proteomes" id="UP000182836"/>
    </source>
</evidence>
<gene>
    <name evidence="2" type="ORF">SAMN04487909_13622</name>
</gene>
<dbReference type="Pfam" id="PF15595">
    <property type="entry name" value="Imm51"/>
    <property type="match status" value="1"/>
</dbReference>
<reference evidence="2 3" key="1">
    <citation type="submission" date="2016-10" db="EMBL/GenBank/DDBJ databases">
        <authorList>
            <person name="de Groot N.N."/>
        </authorList>
    </citation>
    <scope>NUCLEOTIDE SEQUENCE [LARGE SCALE GENOMIC DNA]</scope>
    <source>
        <strain evidence="2 3">DSM 2895</strain>
    </source>
</reference>
<evidence type="ECO:0000313" key="2">
    <source>
        <dbReference type="EMBL" id="SDK02918.1"/>
    </source>
</evidence>
<feature type="repeat" description="TPR" evidence="1">
    <location>
        <begin position="105"/>
        <end position="138"/>
    </location>
</feature>
<keyword evidence="1" id="KW-0802">TPR repeat</keyword>
<dbReference type="InterPro" id="IPR028956">
    <property type="entry name" value="Imm51"/>
</dbReference>
<dbReference type="AlphaFoldDB" id="A0A1G8YJE6"/>
<dbReference type="Proteomes" id="UP000182836">
    <property type="component" value="Unassembled WGS sequence"/>
</dbReference>
<dbReference type="InterPro" id="IPR019734">
    <property type="entry name" value="TPR_rpt"/>
</dbReference>
<dbReference type="EMBL" id="FNED01000036">
    <property type="protein sequence ID" value="SDK02918.1"/>
    <property type="molecule type" value="Genomic_DNA"/>
</dbReference>
<proteinExistence type="predicted"/>
<dbReference type="SUPFAM" id="SSF48452">
    <property type="entry name" value="TPR-like"/>
    <property type="match status" value="1"/>
</dbReference>
<organism evidence="2 3">
    <name type="scientific">Aneurinibacillus migulanus</name>
    <name type="common">Bacillus migulanus</name>
    <dbReference type="NCBI Taxonomy" id="47500"/>
    <lineage>
        <taxon>Bacteria</taxon>
        <taxon>Bacillati</taxon>
        <taxon>Bacillota</taxon>
        <taxon>Bacilli</taxon>
        <taxon>Bacillales</taxon>
        <taxon>Paenibacillaceae</taxon>
        <taxon>Aneurinibacillus group</taxon>
        <taxon>Aneurinibacillus</taxon>
    </lineage>
</organism>
<dbReference type="InterPro" id="IPR011990">
    <property type="entry name" value="TPR-like_helical_dom_sf"/>
</dbReference>
<dbReference type="PROSITE" id="PS50005">
    <property type="entry name" value="TPR"/>
    <property type="match status" value="1"/>
</dbReference>
<evidence type="ECO:0000256" key="1">
    <source>
        <dbReference type="PROSITE-ProRule" id="PRU00339"/>
    </source>
</evidence>
<dbReference type="Gene3D" id="1.25.40.10">
    <property type="entry name" value="Tetratricopeptide repeat domain"/>
    <property type="match status" value="1"/>
</dbReference>
<sequence length="294" mass="34466">MNSMGWRPSFLRWKWVVFLGYKLVQFRIILTNRGRVMEKDFLEQLILWHEDDEFEKIVGKILQIPEQDRDYDLVSHLARALNNLERYDEALQQFLTIKKQGEHDPLWHFRVGYAYYYLLQYEDAVREFEIANKLDPEDEGTLMFLEWSRRGVDRKNRQKDSMTVQPNAVTSVKNDIEVNQLSIAERIKPFQLIEHDSGNVSMILDAGTYKDEVFQTRADEGFEGNGYDWGSLAVVFLEERMPQLAGIVRFDPEGSMFCAYSDNREALQSFAIGFKDACEDDVGIRDLFSRAELD</sequence>
<protein>
    <submittedName>
        <fullName evidence="2">Tetratricopeptide repeat-containing protein</fullName>
    </submittedName>
</protein>
<accession>A0A1G8YJE6</accession>